<dbReference type="Proteomes" id="UP001234989">
    <property type="component" value="Chromosome 9"/>
</dbReference>
<sequence>MFICLKGVTWIKPGSIAWVFSSWNKDINVAEKEEGWKNLLTCIWWTIWAERNKRFFEKVQNSLTKIKMNYLIHFIFWCKHDVLAQIHDIFDVLHCL</sequence>
<name>A0AAF0ZP06_SOLVR</name>
<evidence type="ECO:0000313" key="2">
    <source>
        <dbReference type="Proteomes" id="UP001234989"/>
    </source>
</evidence>
<accession>A0AAF0ZP06</accession>
<organism evidence="1 2">
    <name type="scientific">Solanum verrucosum</name>
    <dbReference type="NCBI Taxonomy" id="315347"/>
    <lineage>
        <taxon>Eukaryota</taxon>
        <taxon>Viridiplantae</taxon>
        <taxon>Streptophyta</taxon>
        <taxon>Embryophyta</taxon>
        <taxon>Tracheophyta</taxon>
        <taxon>Spermatophyta</taxon>
        <taxon>Magnoliopsida</taxon>
        <taxon>eudicotyledons</taxon>
        <taxon>Gunneridae</taxon>
        <taxon>Pentapetalae</taxon>
        <taxon>asterids</taxon>
        <taxon>lamiids</taxon>
        <taxon>Solanales</taxon>
        <taxon>Solanaceae</taxon>
        <taxon>Solanoideae</taxon>
        <taxon>Solaneae</taxon>
        <taxon>Solanum</taxon>
    </lineage>
</organism>
<reference evidence="1" key="1">
    <citation type="submission" date="2023-08" db="EMBL/GenBank/DDBJ databases">
        <title>A de novo genome assembly of Solanum verrucosum Schlechtendal, a Mexican diploid species geographically isolated from the other diploid A-genome species in potato relatives.</title>
        <authorList>
            <person name="Hosaka K."/>
        </authorList>
    </citation>
    <scope>NUCLEOTIDE SEQUENCE</scope>
    <source>
        <tissue evidence="1">Young leaves</tissue>
    </source>
</reference>
<evidence type="ECO:0000313" key="1">
    <source>
        <dbReference type="EMBL" id="WMV46201.1"/>
    </source>
</evidence>
<dbReference type="EMBL" id="CP133620">
    <property type="protein sequence ID" value="WMV46201.1"/>
    <property type="molecule type" value="Genomic_DNA"/>
</dbReference>
<dbReference type="AlphaFoldDB" id="A0AAF0ZP06"/>
<gene>
    <name evidence="1" type="ORF">MTR67_039586</name>
</gene>
<protein>
    <submittedName>
        <fullName evidence="1">Uncharacterized protein</fullName>
    </submittedName>
</protein>
<proteinExistence type="predicted"/>
<keyword evidence="2" id="KW-1185">Reference proteome</keyword>